<name>A0ABW4T2P6_9ACTN</name>
<keyword evidence="1" id="KW-0812">Transmembrane</keyword>
<evidence type="ECO:0000256" key="1">
    <source>
        <dbReference type="SAM" id="Phobius"/>
    </source>
</evidence>
<reference evidence="3" key="1">
    <citation type="journal article" date="2019" name="Int. J. Syst. Evol. Microbiol.">
        <title>The Global Catalogue of Microorganisms (GCM) 10K type strain sequencing project: providing services to taxonomists for standard genome sequencing and annotation.</title>
        <authorList>
            <consortium name="The Broad Institute Genomics Platform"/>
            <consortium name="The Broad Institute Genome Sequencing Center for Infectious Disease"/>
            <person name="Wu L."/>
            <person name="Ma J."/>
        </authorList>
    </citation>
    <scope>NUCLEOTIDE SEQUENCE [LARGE SCALE GENOMIC DNA]</scope>
    <source>
        <strain evidence="3">ICMP 6774ER</strain>
    </source>
</reference>
<accession>A0ABW4T2P6</accession>
<gene>
    <name evidence="2" type="ORF">ACFSKW_28960</name>
</gene>
<protein>
    <recommendedName>
        <fullName evidence="4">Lipoprotein</fullName>
    </recommendedName>
</protein>
<dbReference type="Proteomes" id="UP001597368">
    <property type="component" value="Unassembled WGS sequence"/>
</dbReference>
<proteinExistence type="predicted"/>
<evidence type="ECO:0000313" key="3">
    <source>
        <dbReference type="Proteomes" id="UP001597368"/>
    </source>
</evidence>
<comment type="caution">
    <text evidence="2">The sequence shown here is derived from an EMBL/GenBank/DDBJ whole genome shotgun (WGS) entry which is preliminary data.</text>
</comment>
<evidence type="ECO:0000313" key="2">
    <source>
        <dbReference type="EMBL" id="MFD1935509.1"/>
    </source>
</evidence>
<keyword evidence="1" id="KW-0472">Membrane</keyword>
<feature type="transmembrane region" description="Helical" evidence="1">
    <location>
        <begin position="46"/>
        <end position="68"/>
    </location>
</feature>
<dbReference type="EMBL" id="JBHUFV010000043">
    <property type="protein sequence ID" value="MFD1935509.1"/>
    <property type="molecule type" value="Genomic_DNA"/>
</dbReference>
<evidence type="ECO:0008006" key="4">
    <source>
        <dbReference type="Google" id="ProtNLM"/>
    </source>
</evidence>
<dbReference type="RefSeq" id="WP_379575625.1">
    <property type="nucleotide sequence ID" value="NZ_JBHUFV010000043.1"/>
</dbReference>
<sequence length="250" mass="27801">MTGGEREMTGQGIALLLREAADEVELGAVPYAEVVRGGKRRKARRWAATAVSALALAGCAGLLAANLAPTRLQGQEQVATQVTGPPEERHVYSPLVMHLADVGKKRVFMEVWGAPRTDAELRVQKARLIEKGLWDERRYDPHKIGDVWHLVYMSDASGGKREMLSHGVGARDSGSFSYTKKVGSRYLVWGNVSEDVKRIVYNWRSGDVEARIVQVPILNQRWFVLQSGSGDKLESVTTYDAQNRPKVDWE</sequence>
<organism evidence="2 3">
    <name type="scientific">Nonomuraea mangrovi</name>
    <dbReference type="NCBI Taxonomy" id="2316207"/>
    <lineage>
        <taxon>Bacteria</taxon>
        <taxon>Bacillati</taxon>
        <taxon>Actinomycetota</taxon>
        <taxon>Actinomycetes</taxon>
        <taxon>Streptosporangiales</taxon>
        <taxon>Streptosporangiaceae</taxon>
        <taxon>Nonomuraea</taxon>
    </lineage>
</organism>
<keyword evidence="1" id="KW-1133">Transmembrane helix</keyword>
<keyword evidence="3" id="KW-1185">Reference proteome</keyword>